<feature type="domain" description="Outer membrane protein beta-barrel" evidence="3">
    <location>
        <begin position="6"/>
        <end position="161"/>
    </location>
</feature>
<evidence type="ECO:0000313" key="4">
    <source>
        <dbReference type="EMBL" id="OCH69007.1"/>
    </source>
</evidence>
<dbReference type="Gene3D" id="2.40.160.20">
    <property type="match status" value="1"/>
</dbReference>
<comment type="caution">
    <text evidence="4">The sequence shown here is derived from an EMBL/GenBank/DDBJ whole genome shotgun (WGS) entry which is preliminary data.</text>
</comment>
<dbReference type="Pfam" id="PF13505">
    <property type="entry name" value="OMP_b-brl"/>
    <property type="match status" value="1"/>
</dbReference>
<evidence type="ECO:0000256" key="2">
    <source>
        <dbReference type="SAM" id="SignalP"/>
    </source>
</evidence>
<dbReference type="Proteomes" id="UP000093173">
    <property type="component" value="Unassembled WGS sequence"/>
</dbReference>
<gene>
    <name evidence="4" type="ORF">A6E14_16405</name>
</gene>
<dbReference type="EMBL" id="MAJZ01001008">
    <property type="protein sequence ID" value="OCH69007.1"/>
    <property type="molecule type" value="Genomic_DNA"/>
</dbReference>
<dbReference type="AlphaFoldDB" id="A0A1B9QSR0"/>
<feature type="chain" id="PRO_5008634590" description="Outer membrane protein beta-barrel domain-containing protein" evidence="2">
    <location>
        <begin position="20"/>
        <end position="162"/>
    </location>
</feature>
<dbReference type="RefSeq" id="WP_017033429.1">
    <property type="nucleotide sequence ID" value="NZ_JBNGCH010001008.1"/>
</dbReference>
<organism evidence="4 5">
    <name type="scientific">Vibrio genomosp. F10</name>
    <dbReference type="NCBI Taxonomy" id="723171"/>
    <lineage>
        <taxon>Bacteria</taxon>
        <taxon>Pseudomonadati</taxon>
        <taxon>Pseudomonadota</taxon>
        <taxon>Gammaproteobacteria</taxon>
        <taxon>Vibrionales</taxon>
        <taxon>Vibrionaceae</taxon>
        <taxon>Vibrio</taxon>
    </lineage>
</organism>
<evidence type="ECO:0000259" key="3">
    <source>
        <dbReference type="Pfam" id="PF13505"/>
    </source>
</evidence>
<name>A0A1B9QSR0_9VIBR</name>
<dbReference type="InterPro" id="IPR027385">
    <property type="entry name" value="Beta-barrel_OMP"/>
</dbReference>
<dbReference type="SUPFAM" id="SSF56925">
    <property type="entry name" value="OMPA-like"/>
    <property type="match status" value="1"/>
</dbReference>
<proteinExistence type="predicted"/>
<keyword evidence="5" id="KW-1185">Reference proteome</keyword>
<protein>
    <recommendedName>
        <fullName evidence="3">Outer membrane protein beta-barrel domain-containing protein</fullName>
    </recommendedName>
</protein>
<evidence type="ECO:0000313" key="5">
    <source>
        <dbReference type="Proteomes" id="UP000093173"/>
    </source>
</evidence>
<evidence type="ECO:0000256" key="1">
    <source>
        <dbReference type="ARBA" id="ARBA00022729"/>
    </source>
</evidence>
<dbReference type="InterPro" id="IPR011250">
    <property type="entry name" value="OMP/PagP_B-barrel"/>
</dbReference>
<sequence length="162" mass="17053">MKKTLLALALIGASSTAMADSWVYGGASAGQSSLGSEDATSYNIHAGTGILPFIGLEAGYTDHGKFEFATGDVKASSVYFAVKPSINFGPLQVYAKGGVHSWDLTGPNGTKFSDDDGYDMMYGVGADYAVFGPISLGANYMTYVMDKEDVNTFSLTASFNFL</sequence>
<reference evidence="5" key="1">
    <citation type="submission" date="2016-06" db="EMBL/GenBank/DDBJ databases">
        <authorList>
            <person name="Hehemann J.-H."/>
            <person name="Arevalo P."/>
            <person name="Datta M.S."/>
            <person name="Polz M.F."/>
        </authorList>
    </citation>
    <scope>NUCLEOTIDE SEQUENCE [LARGE SCALE GENOMIC DNA]</scope>
    <source>
        <strain evidence="5">9CSC122</strain>
    </source>
</reference>
<accession>A0A1B9QSR0</accession>
<feature type="signal peptide" evidence="2">
    <location>
        <begin position="1"/>
        <end position="19"/>
    </location>
</feature>
<keyword evidence="1 2" id="KW-0732">Signal</keyword>